<dbReference type="PATRIC" id="fig|1623450.3.peg.1339"/>
<dbReference type="EMBL" id="CP011002">
    <property type="protein sequence ID" value="AKO66340.1"/>
    <property type="molecule type" value="Genomic_DNA"/>
</dbReference>
<dbReference type="AlphaFoldDB" id="A0A0H4J2V7"/>
<comment type="similarity">
    <text evidence="5">Belongs to the methyltransferase superfamily. UbiG/COQ3 family.</text>
</comment>
<comment type="catalytic activity">
    <reaction evidence="5">
        <text>a 3-(all-trans-polyprenyl)benzene-1,2-diol + S-adenosyl-L-methionine = a 2-methoxy-6-(all-trans-polyprenyl)phenol + S-adenosyl-L-homocysteine + H(+)</text>
        <dbReference type="Rhea" id="RHEA:31411"/>
        <dbReference type="Rhea" id="RHEA-COMP:9550"/>
        <dbReference type="Rhea" id="RHEA-COMP:9551"/>
        <dbReference type="ChEBI" id="CHEBI:15378"/>
        <dbReference type="ChEBI" id="CHEBI:57856"/>
        <dbReference type="ChEBI" id="CHEBI:59789"/>
        <dbReference type="ChEBI" id="CHEBI:62729"/>
        <dbReference type="ChEBI" id="CHEBI:62731"/>
        <dbReference type="EC" id="2.1.1.222"/>
    </reaction>
</comment>
<keyword evidence="6" id="KW-0830">Ubiquinone</keyword>
<dbReference type="Proteomes" id="UP000066549">
    <property type="component" value="Chromosome"/>
</dbReference>
<keyword evidence="1 5" id="KW-0489">Methyltransferase</keyword>
<evidence type="ECO:0000256" key="5">
    <source>
        <dbReference type="HAMAP-Rule" id="MF_00472"/>
    </source>
</evidence>
<dbReference type="InterPro" id="IPR010233">
    <property type="entry name" value="UbiG_MeTrfase"/>
</dbReference>
<dbReference type="CDD" id="cd02440">
    <property type="entry name" value="AdoMet_MTases"/>
    <property type="match status" value="1"/>
</dbReference>
<organism evidence="6 7">
    <name type="scientific">Methylophilales bacterium MBRS-H7</name>
    <dbReference type="NCBI Taxonomy" id="1623450"/>
    <lineage>
        <taxon>Bacteria</taxon>
        <taxon>Pseudomonadati</taxon>
        <taxon>Pseudomonadota</taxon>
        <taxon>Betaproteobacteria</taxon>
        <taxon>Nitrosomonadales</taxon>
        <taxon>OM43 clade</taxon>
    </lineage>
</organism>
<proteinExistence type="inferred from homology"/>
<dbReference type="SUPFAM" id="SSF53335">
    <property type="entry name" value="S-adenosyl-L-methionine-dependent methyltransferases"/>
    <property type="match status" value="1"/>
</dbReference>
<keyword evidence="3 5" id="KW-0831">Ubiquinone biosynthesis</keyword>
<dbReference type="NCBIfam" id="TIGR01983">
    <property type="entry name" value="UbiG"/>
    <property type="match status" value="1"/>
</dbReference>
<dbReference type="Pfam" id="PF13489">
    <property type="entry name" value="Methyltransf_23"/>
    <property type="match status" value="1"/>
</dbReference>
<comment type="catalytic activity">
    <reaction evidence="5">
        <text>a 3-demethylubiquinol + S-adenosyl-L-methionine = a ubiquinol + S-adenosyl-L-homocysteine + H(+)</text>
        <dbReference type="Rhea" id="RHEA:44380"/>
        <dbReference type="Rhea" id="RHEA-COMP:9566"/>
        <dbReference type="Rhea" id="RHEA-COMP:10914"/>
        <dbReference type="ChEBI" id="CHEBI:15378"/>
        <dbReference type="ChEBI" id="CHEBI:17976"/>
        <dbReference type="ChEBI" id="CHEBI:57856"/>
        <dbReference type="ChEBI" id="CHEBI:59789"/>
        <dbReference type="ChEBI" id="CHEBI:84422"/>
        <dbReference type="EC" id="2.1.1.64"/>
    </reaction>
</comment>
<dbReference type="EC" id="2.1.1.64" evidence="5"/>
<evidence type="ECO:0000256" key="4">
    <source>
        <dbReference type="ARBA" id="ARBA00022691"/>
    </source>
</evidence>
<dbReference type="OrthoDB" id="9801538at2"/>
<dbReference type="GO" id="GO:0032259">
    <property type="term" value="P:methylation"/>
    <property type="evidence" value="ECO:0007669"/>
    <property type="project" value="UniProtKB-KW"/>
</dbReference>
<dbReference type="PANTHER" id="PTHR43464:SF19">
    <property type="entry name" value="UBIQUINONE BIOSYNTHESIS O-METHYLTRANSFERASE, MITOCHONDRIAL"/>
    <property type="match status" value="1"/>
</dbReference>
<keyword evidence="2 5" id="KW-0808">Transferase</keyword>
<dbReference type="HAMAP" id="MF_00472">
    <property type="entry name" value="UbiG"/>
    <property type="match status" value="1"/>
</dbReference>
<feature type="binding site" evidence="5">
    <location>
        <position position="80"/>
    </location>
    <ligand>
        <name>S-adenosyl-L-methionine</name>
        <dbReference type="ChEBI" id="CHEBI:59789"/>
    </ligand>
</feature>
<dbReference type="PANTHER" id="PTHR43464">
    <property type="entry name" value="METHYLTRANSFERASE"/>
    <property type="match status" value="1"/>
</dbReference>
<dbReference type="Gene3D" id="3.40.50.150">
    <property type="entry name" value="Vaccinia Virus protein VP39"/>
    <property type="match status" value="1"/>
</dbReference>
<comment type="function">
    <text evidence="5">O-methyltransferase that catalyzes the 2 O-methylation steps in the ubiquinone biosynthetic pathway.</text>
</comment>
<evidence type="ECO:0000256" key="1">
    <source>
        <dbReference type="ARBA" id="ARBA00022603"/>
    </source>
</evidence>
<comment type="pathway">
    <text evidence="5">Cofactor biosynthesis; ubiquinone biosynthesis.</text>
</comment>
<dbReference type="GO" id="GO:0102208">
    <property type="term" value="F:2-polyprenyl-6-hydroxyphenol methylase activity"/>
    <property type="evidence" value="ECO:0007669"/>
    <property type="project" value="UniProtKB-EC"/>
</dbReference>
<feature type="binding site" evidence="5">
    <location>
        <position position="124"/>
    </location>
    <ligand>
        <name>S-adenosyl-L-methionine</name>
        <dbReference type="ChEBI" id="CHEBI:59789"/>
    </ligand>
</feature>
<dbReference type="InterPro" id="IPR029063">
    <property type="entry name" value="SAM-dependent_MTases_sf"/>
</dbReference>
<dbReference type="FunFam" id="3.40.50.150:FF:000028">
    <property type="entry name" value="Ubiquinone biosynthesis O-methyltransferase"/>
    <property type="match status" value="1"/>
</dbReference>
<reference evidence="6 7" key="1">
    <citation type="submission" date="2015-03" db="EMBL/GenBank/DDBJ databases">
        <title>Comparative analysis of the OM43 clade including a novel species from Red Sea uncovers genomic and metabolic diversity among marine methylotrophs.</title>
        <authorList>
            <person name="Jimenez-Infante F."/>
            <person name="Ngugi D.K."/>
            <person name="Vinu M."/>
            <person name="Alam I."/>
            <person name="Kamau A."/>
            <person name="Blom J."/>
            <person name="Bajic V.B."/>
            <person name="Stingl U."/>
        </authorList>
    </citation>
    <scope>NUCLEOTIDE SEQUENCE [LARGE SCALE GENOMIC DNA]</scope>
    <source>
        <strain evidence="6 7">MBRSH7</strain>
    </source>
</reference>
<dbReference type="UniPathway" id="UPA00232"/>
<keyword evidence="4 5" id="KW-0949">S-adenosyl-L-methionine</keyword>
<feature type="binding site" evidence="5">
    <location>
        <position position="59"/>
    </location>
    <ligand>
        <name>S-adenosyl-L-methionine</name>
        <dbReference type="ChEBI" id="CHEBI:59789"/>
    </ligand>
</feature>
<dbReference type="GO" id="GO:0010420">
    <property type="term" value="F:polyprenyldihydroxybenzoate methyltransferase activity"/>
    <property type="evidence" value="ECO:0007669"/>
    <property type="project" value="InterPro"/>
</dbReference>
<gene>
    <name evidence="5" type="primary">ubiG</name>
    <name evidence="6" type="ORF">VI33_06685</name>
</gene>
<feature type="binding site" evidence="5">
    <location>
        <position position="40"/>
    </location>
    <ligand>
        <name>S-adenosyl-L-methionine</name>
        <dbReference type="ChEBI" id="CHEBI:59789"/>
    </ligand>
</feature>
<evidence type="ECO:0000313" key="6">
    <source>
        <dbReference type="EMBL" id="AKO66340.1"/>
    </source>
</evidence>
<keyword evidence="7" id="KW-1185">Reference proteome</keyword>
<dbReference type="GO" id="GO:0061542">
    <property type="term" value="F:3-demethylubiquinol 3-O-methyltransferase activity"/>
    <property type="evidence" value="ECO:0007669"/>
    <property type="project" value="UniProtKB-UniRule"/>
</dbReference>
<name>A0A0H4J2V7_9PROT</name>
<dbReference type="EC" id="2.1.1.222" evidence="5"/>
<evidence type="ECO:0000256" key="3">
    <source>
        <dbReference type="ARBA" id="ARBA00022688"/>
    </source>
</evidence>
<accession>A0A0H4J2V7</accession>
<sequence>MEKQNINVDLNEVEKFNKIAHKWWDPSSEFKPLHDINPLRVNYINDLFPLNEKNILDVGCGGGILAESMAKLGGNVTGIDQSDIAIKIAKLHAKENNLSINYKLLNIEDFLKKDSNKFDVITCLEMIEHVPDPASIIKSCSKKLKKNGRLYVSTINRNLKAFLFAIVGAEYILNLLPKGTHHYDKFIKPSEVKSWANSLDMNISNITGMTYNPFLKKYSLGSDVSVNYILELRFNND</sequence>
<evidence type="ECO:0000256" key="2">
    <source>
        <dbReference type="ARBA" id="ARBA00022679"/>
    </source>
</evidence>
<protein>
    <recommendedName>
        <fullName evidence="5">Ubiquinone biosynthesis O-methyltransferase</fullName>
    </recommendedName>
    <alternativeName>
        <fullName evidence="5">2-polyprenyl-6-hydroxyphenol methylase</fullName>
        <ecNumber evidence="5">2.1.1.222</ecNumber>
    </alternativeName>
    <alternativeName>
        <fullName evidence="5">3-demethylubiquinone 3-O-methyltransferase</fullName>
        <ecNumber evidence="5">2.1.1.64</ecNumber>
    </alternativeName>
</protein>
<evidence type="ECO:0000313" key="7">
    <source>
        <dbReference type="Proteomes" id="UP000066549"/>
    </source>
</evidence>